<dbReference type="EMBL" id="JANJYJ010000002">
    <property type="protein sequence ID" value="KAK3228212.1"/>
    <property type="molecule type" value="Genomic_DNA"/>
</dbReference>
<evidence type="ECO:0000313" key="2">
    <source>
        <dbReference type="EMBL" id="KAK3228212.1"/>
    </source>
</evidence>
<evidence type="ECO:0008006" key="4">
    <source>
        <dbReference type="Google" id="ProtNLM"/>
    </source>
</evidence>
<name>A0AAE0B1R5_9ROSI</name>
<proteinExistence type="predicted"/>
<accession>A0AAE0B1R5</accession>
<dbReference type="Proteomes" id="UP001281410">
    <property type="component" value="Unassembled WGS sequence"/>
</dbReference>
<keyword evidence="1" id="KW-0812">Transmembrane</keyword>
<dbReference type="PANTHER" id="PTHR33736">
    <property type="entry name" value="F-BOX PROTEIN-RELATED"/>
    <property type="match status" value="1"/>
</dbReference>
<dbReference type="AlphaFoldDB" id="A0AAE0B1R5"/>
<keyword evidence="3" id="KW-1185">Reference proteome</keyword>
<dbReference type="InterPro" id="IPR036047">
    <property type="entry name" value="F-box-like_dom_sf"/>
</dbReference>
<reference evidence="2" key="1">
    <citation type="journal article" date="2023" name="Plant J.">
        <title>Genome sequences and population genomics provide insights into the demographic history, inbreeding, and mutation load of two 'living fossil' tree species of Dipteronia.</title>
        <authorList>
            <person name="Feng Y."/>
            <person name="Comes H.P."/>
            <person name="Chen J."/>
            <person name="Zhu S."/>
            <person name="Lu R."/>
            <person name="Zhang X."/>
            <person name="Li P."/>
            <person name="Qiu J."/>
            <person name="Olsen K.M."/>
            <person name="Qiu Y."/>
        </authorList>
    </citation>
    <scope>NUCLEOTIDE SEQUENCE</scope>
    <source>
        <strain evidence="2">NBL</strain>
    </source>
</reference>
<dbReference type="SUPFAM" id="SSF81383">
    <property type="entry name" value="F-box domain"/>
    <property type="match status" value="1"/>
</dbReference>
<organism evidence="2 3">
    <name type="scientific">Dipteronia sinensis</name>
    <dbReference type="NCBI Taxonomy" id="43782"/>
    <lineage>
        <taxon>Eukaryota</taxon>
        <taxon>Viridiplantae</taxon>
        <taxon>Streptophyta</taxon>
        <taxon>Embryophyta</taxon>
        <taxon>Tracheophyta</taxon>
        <taxon>Spermatophyta</taxon>
        <taxon>Magnoliopsida</taxon>
        <taxon>eudicotyledons</taxon>
        <taxon>Gunneridae</taxon>
        <taxon>Pentapetalae</taxon>
        <taxon>rosids</taxon>
        <taxon>malvids</taxon>
        <taxon>Sapindales</taxon>
        <taxon>Sapindaceae</taxon>
        <taxon>Hippocastanoideae</taxon>
        <taxon>Acereae</taxon>
        <taxon>Dipteronia</taxon>
    </lineage>
</organism>
<keyword evidence="1" id="KW-1133">Transmembrane helix</keyword>
<dbReference type="PANTHER" id="PTHR33736:SF15">
    <property type="entry name" value="F-BOX DOMAIN-CONTAINING PROTEIN"/>
    <property type="match status" value="1"/>
</dbReference>
<comment type="caution">
    <text evidence="2">The sequence shown here is derived from an EMBL/GenBank/DDBJ whole genome shotgun (WGS) entry which is preliminary data.</text>
</comment>
<sequence length="364" mass="41558">MEQLVYGFNRLNNDLLLDIMARLDGSAMASAECTCSTILHVTRDQNLWRQLCHSTWPSTALQEAQHLSSSSIGGFHRFYADSYTLILCNKPANENYPKTPKCPKPETQVCLSDFASLLDIYYKNECVLSKVFTGIPEVVNLNFYQDDNIGCNCGSETNPSYHPYDEDNCHCDIDDDQSLGLPTTLLDYGKFRDNCCEELAKHLRLSWVLLDKKKGKAVNLSSWKPLSVRRKWLNNGNYEIHFGCIITVDESVLPHKLAKCIISATCKIMQNAGHLRWKEISIHIEDITGAHIGAQQSLLVVNQALYSLRSKNHLEVEKGYRLFEEKKREMMKKKVFQDKLADWLCMSIQITVFVICLYPFVLPS</sequence>
<protein>
    <recommendedName>
        <fullName evidence="4">F-box protein</fullName>
    </recommendedName>
</protein>
<keyword evidence="1" id="KW-0472">Membrane</keyword>
<evidence type="ECO:0000256" key="1">
    <source>
        <dbReference type="SAM" id="Phobius"/>
    </source>
</evidence>
<dbReference type="InterPro" id="IPR045283">
    <property type="entry name" value="AT3G44326-like"/>
</dbReference>
<dbReference type="Gene3D" id="1.20.1280.50">
    <property type="match status" value="1"/>
</dbReference>
<feature type="transmembrane region" description="Helical" evidence="1">
    <location>
        <begin position="340"/>
        <end position="361"/>
    </location>
</feature>
<evidence type="ECO:0000313" key="3">
    <source>
        <dbReference type="Proteomes" id="UP001281410"/>
    </source>
</evidence>
<gene>
    <name evidence="2" type="ORF">Dsin_008074</name>
</gene>